<evidence type="ECO:0000313" key="7">
    <source>
        <dbReference type="Proteomes" id="UP001163846"/>
    </source>
</evidence>
<evidence type="ECO:0000256" key="1">
    <source>
        <dbReference type="ARBA" id="ARBA00022723"/>
    </source>
</evidence>
<name>A0AA38UFH0_9AGAR</name>
<dbReference type="GO" id="GO:0005634">
    <property type="term" value="C:nucleus"/>
    <property type="evidence" value="ECO:0007669"/>
    <property type="project" value="TreeGrafter"/>
</dbReference>
<dbReference type="Proteomes" id="UP001163846">
    <property type="component" value="Unassembled WGS sequence"/>
</dbReference>
<dbReference type="AlphaFoldDB" id="A0AA38UFH0"/>
<dbReference type="Pfam" id="PF01753">
    <property type="entry name" value="zf-MYND"/>
    <property type="match status" value="1"/>
</dbReference>
<feature type="domain" description="MYND-type" evidence="5">
    <location>
        <begin position="1059"/>
        <end position="1098"/>
    </location>
</feature>
<dbReference type="PANTHER" id="PTHR10237:SF14">
    <property type="entry name" value="MYND-TYPE DOMAIN-CONTAINING PROTEIN"/>
    <property type="match status" value="1"/>
</dbReference>
<dbReference type="SUPFAM" id="SSF144232">
    <property type="entry name" value="HIT/MYND zinc finger-like"/>
    <property type="match status" value="1"/>
</dbReference>
<proteinExistence type="predicted"/>
<evidence type="ECO:0000256" key="3">
    <source>
        <dbReference type="ARBA" id="ARBA00022833"/>
    </source>
</evidence>
<evidence type="ECO:0000313" key="6">
    <source>
        <dbReference type="EMBL" id="KAJ3839175.1"/>
    </source>
</evidence>
<evidence type="ECO:0000256" key="4">
    <source>
        <dbReference type="PROSITE-ProRule" id="PRU00134"/>
    </source>
</evidence>
<dbReference type="InterPro" id="IPR024119">
    <property type="entry name" value="TF_DEAF-1"/>
</dbReference>
<keyword evidence="1" id="KW-0479">Metal-binding</keyword>
<dbReference type="PANTHER" id="PTHR10237">
    <property type="entry name" value="DEFORMED EPIDERMAL AUTOREGULATORY FACTOR 1 HOMOLOG SUPPRESSIN"/>
    <property type="match status" value="1"/>
</dbReference>
<keyword evidence="3" id="KW-0862">Zinc</keyword>
<dbReference type="Gene3D" id="6.10.140.2220">
    <property type="match status" value="1"/>
</dbReference>
<dbReference type="InterPro" id="IPR002893">
    <property type="entry name" value="Znf_MYND"/>
</dbReference>
<dbReference type="PROSITE" id="PS01360">
    <property type="entry name" value="ZF_MYND_1"/>
    <property type="match status" value="1"/>
</dbReference>
<keyword evidence="7" id="KW-1185">Reference proteome</keyword>
<dbReference type="PROSITE" id="PS50865">
    <property type="entry name" value="ZF_MYND_2"/>
    <property type="match status" value="1"/>
</dbReference>
<dbReference type="InterPro" id="IPR027974">
    <property type="entry name" value="DUF4470"/>
</dbReference>
<evidence type="ECO:0000256" key="2">
    <source>
        <dbReference type="ARBA" id="ARBA00022771"/>
    </source>
</evidence>
<dbReference type="EMBL" id="MU806143">
    <property type="protein sequence ID" value="KAJ3839175.1"/>
    <property type="molecule type" value="Genomic_DNA"/>
</dbReference>
<keyword evidence="2 4" id="KW-0863">Zinc-finger</keyword>
<reference evidence="6" key="1">
    <citation type="submission" date="2022-08" db="EMBL/GenBank/DDBJ databases">
        <authorList>
            <consortium name="DOE Joint Genome Institute"/>
            <person name="Min B."/>
            <person name="Riley R."/>
            <person name="Sierra-Patev S."/>
            <person name="Naranjo-Ortiz M."/>
            <person name="Looney B."/>
            <person name="Konkel Z."/>
            <person name="Slot J.C."/>
            <person name="Sakamoto Y."/>
            <person name="Steenwyk J.L."/>
            <person name="Rokas A."/>
            <person name="Carro J."/>
            <person name="Camarero S."/>
            <person name="Ferreira P."/>
            <person name="Molpeceres G."/>
            <person name="Ruiz-Duenas F.J."/>
            <person name="Serrano A."/>
            <person name="Henrissat B."/>
            <person name="Drula E."/>
            <person name="Hughes K.W."/>
            <person name="Mata J.L."/>
            <person name="Ishikawa N.K."/>
            <person name="Vargas-Isla R."/>
            <person name="Ushijima S."/>
            <person name="Smith C.A."/>
            <person name="Ahrendt S."/>
            <person name="Andreopoulos W."/>
            <person name="He G."/>
            <person name="Labutti K."/>
            <person name="Lipzen A."/>
            <person name="Ng V."/>
            <person name="Sandor L."/>
            <person name="Barry K."/>
            <person name="Martinez A.T."/>
            <person name="Xiao Y."/>
            <person name="Gibbons J.G."/>
            <person name="Terashima K."/>
            <person name="Hibbett D.S."/>
            <person name="Grigoriev I.V."/>
        </authorList>
    </citation>
    <scope>NUCLEOTIDE SEQUENCE</scope>
    <source>
        <strain evidence="6">TFB9207</strain>
    </source>
</reference>
<accession>A0AA38UFH0</accession>
<dbReference type="GO" id="GO:0000981">
    <property type="term" value="F:DNA-binding transcription factor activity, RNA polymerase II-specific"/>
    <property type="evidence" value="ECO:0007669"/>
    <property type="project" value="TreeGrafter"/>
</dbReference>
<sequence>MSQPLYWPGRYFLYGIGNTPTICLTRDLSPETPANILLLGCGDPRNILFSVYNENPRIERHLDITCSDIDPGIIARNTLLFTMIIDKMDPSTIWNIYFDLKIDRDTHSTLLTHCRKLCDTSHSRNDWEHSKYGSVVKFSTSHTLEETRRHWQLYIDMENLPSDRRTAIREAFAKQRKQAMETSSGVVFSPARAAGPLMHEAIAVYSNHLKHYAATGISSVDPNVQVAATLLNPTFAYSFMGEGCDVHYATSPLTPFHSAALFGNAKRTLSMQDVVLAAQTQFREWCDAFQTHITTQPLNVILRFVIAEATALCKTFYSMNNDHRSLTVIPVSQWKSTSISFDSAQCAPSSFNVIDTSNLADHVGLLNILVSTIPLRTATGVIYTEFMLSRGEDATREFTEKLFADLGTVSLLLGVVPMDYLSSFFSRSNTHEVIMQSMETEDHKQFHQVVTWKSPTSVEVDAIRPAVCFDNMQLGTFLWHMYHSLFEEEDSMTHWAKYGANLKALAKSALFPYNRESFALFLRLAQSNTGLSFEDWEVVMEQFIDLQEGNTTMPMDTVNRQDFHACLYRYGVYTVSTYRETLRRVGLFAEWSVVPQLVRVVLSIPRSTLEGVFEGSNITTPSLQCTVSGSWSMNAFSAVHAAFGRVSALGSRSSPRLAFEEDVDGWKGSSPLVVSFTMPTQVLVNIEPQANLKVNFSIMKSSGTDMLVFIKKLGLKVEVSSASLLDQTQIIVIVFDDGCKRITWLSARIEVQDPSVVQSFGSLGAIPEVKQLSPCIVRVTVSEVSQDIAFPYPVRGRDHRLRLARQSLYIEYPNVHTWNIHYVNLARLALIDCSRPHELYKWLNPHVGSMMSVRERKLREQHEKNDLMFVKDTLHAIMARASGIQGGKAQDLFSLADRLTRNTDTLLFINGLRYDQSANTVICDAFILPVTNVILERHRHSFSKLVPKIEHVQLEEGEVASWKHLIPAFVERCRSWSHGENCEYKALGRIPLSEEIEHNPLCSCGQGKDVEDMSKVALWRPFARYATRIAISPLFAVSYLEPLLTAIDFHGEENSLNQCALCRSPGKPRLQNCSKCRKVKYCGPECQKKDWPAHKKRCHA</sequence>
<organism evidence="6 7">
    <name type="scientific">Lentinula raphanica</name>
    <dbReference type="NCBI Taxonomy" id="153919"/>
    <lineage>
        <taxon>Eukaryota</taxon>
        <taxon>Fungi</taxon>
        <taxon>Dikarya</taxon>
        <taxon>Basidiomycota</taxon>
        <taxon>Agaricomycotina</taxon>
        <taxon>Agaricomycetes</taxon>
        <taxon>Agaricomycetidae</taxon>
        <taxon>Agaricales</taxon>
        <taxon>Marasmiineae</taxon>
        <taxon>Omphalotaceae</taxon>
        <taxon>Lentinula</taxon>
    </lineage>
</organism>
<evidence type="ECO:0000259" key="5">
    <source>
        <dbReference type="PROSITE" id="PS50865"/>
    </source>
</evidence>
<gene>
    <name evidence="6" type="ORF">F5878DRAFT_717167</name>
</gene>
<dbReference type="Pfam" id="PF14737">
    <property type="entry name" value="DUF4470"/>
    <property type="match status" value="1"/>
</dbReference>
<protein>
    <recommendedName>
        <fullName evidence="5">MYND-type domain-containing protein</fullName>
    </recommendedName>
</protein>
<comment type="caution">
    <text evidence="6">The sequence shown here is derived from an EMBL/GenBank/DDBJ whole genome shotgun (WGS) entry which is preliminary data.</text>
</comment>
<dbReference type="GO" id="GO:0008270">
    <property type="term" value="F:zinc ion binding"/>
    <property type="evidence" value="ECO:0007669"/>
    <property type="project" value="UniProtKB-KW"/>
</dbReference>